<dbReference type="SMART" id="SM01079">
    <property type="entry name" value="CHASE"/>
    <property type="match status" value="1"/>
</dbReference>
<evidence type="ECO:0000256" key="6">
    <source>
        <dbReference type="ARBA" id="ARBA00022692"/>
    </source>
</evidence>
<feature type="coiled-coil region" evidence="15">
    <location>
        <begin position="324"/>
        <end position="351"/>
    </location>
</feature>
<evidence type="ECO:0000256" key="3">
    <source>
        <dbReference type="ARBA" id="ARBA00012438"/>
    </source>
</evidence>
<dbReference type="InterPro" id="IPR006189">
    <property type="entry name" value="CHASE_dom"/>
</dbReference>
<proteinExistence type="predicted"/>
<evidence type="ECO:0000256" key="11">
    <source>
        <dbReference type="ARBA" id="ARBA00023012"/>
    </source>
</evidence>
<evidence type="ECO:0000259" key="18">
    <source>
        <dbReference type="PROSITE" id="PS50839"/>
    </source>
</evidence>
<dbReference type="PROSITE" id="PS50839">
    <property type="entry name" value="CHASE"/>
    <property type="match status" value="1"/>
</dbReference>
<dbReference type="AlphaFoldDB" id="A0A1T4WXA1"/>
<evidence type="ECO:0000256" key="16">
    <source>
        <dbReference type="SAM" id="Phobius"/>
    </source>
</evidence>
<dbReference type="PROSITE" id="PS50109">
    <property type="entry name" value="HIS_KIN"/>
    <property type="match status" value="1"/>
</dbReference>
<dbReference type="GO" id="GO:0005524">
    <property type="term" value="F:ATP binding"/>
    <property type="evidence" value="ECO:0007669"/>
    <property type="project" value="UniProtKB-KW"/>
</dbReference>
<evidence type="ECO:0000256" key="12">
    <source>
        <dbReference type="ARBA" id="ARBA00023136"/>
    </source>
</evidence>
<evidence type="ECO:0000256" key="5">
    <source>
        <dbReference type="ARBA" id="ARBA00022679"/>
    </source>
</evidence>
<dbReference type="PANTHER" id="PTHR43047">
    <property type="entry name" value="TWO-COMPONENT HISTIDINE PROTEIN KINASE"/>
    <property type="match status" value="1"/>
</dbReference>
<dbReference type="InterPro" id="IPR036097">
    <property type="entry name" value="HisK_dim/P_sf"/>
</dbReference>
<dbReference type="Gene3D" id="3.30.565.10">
    <property type="entry name" value="Histidine kinase-like ATPase, C-terminal domain"/>
    <property type="match status" value="1"/>
</dbReference>
<evidence type="ECO:0000259" key="17">
    <source>
        <dbReference type="PROSITE" id="PS50109"/>
    </source>
</evidence>
<keyword evidence="8 19" id="KW-0418">Kinase</keyword>
<dbReference type="InterPro" id="IPR042240">
    <property type="entry name" value="CHASE_sf"/>
</dbReference>
<keyword evidence="7" id="KW-0547">Nucleotide-binding</keyword>
<protein>
    <recommendedName>
        <fullName evidence="14">Sensory/regulatory protein RpfC</fullName>
        <ecNumber evidence="3">2.7.13.3</ecNumber>
    </recommendedName>
</protein>
<comment type="subcellular location">
    <subcellularLocation>
        <location evidence="2">Membrane</location>
    </subcellularLocation>
</comment>
<evidence type="ECO:0000313" key="20">
    <source>
        <dbReference type="Proteomes" id="UP000190027"/>
    </source>
</evidence>
<evidence type="ECO:0000256" key="14">
    <source>
        <dbReference type="ARBA" id="ARBA00068150"/>
    </source>
</evidence>
<dbReference type="SMART" id="SM00387">
    <property type="entry name" value="HATPase_c"/>
    <property type="match status" value="1"/>
</dbReference>
<keyword evidence="20" id="KW-1185">Reference proteome</keyword>
<keyword evidence="5" id="KW-0808">Transferase</keyword>
<dbReference type="FunFam" id="3.30.565.10:FF:000010">
    <property type="entry name" value="Sensor histidine kinase RcsC"/>
    <property type="match status" value="1"/>
</dbReference>
<dbReference type="InterPro" id="IPR004358">
    <property type="entry name" value="Sig_transdc_His_kin-like_C"/>
</dbReference>
<dbReference type="GO" id="GO:0000155">
    <property type="term" value="F:phosphorelay sensor kinase activity"/>
    <property type="evidence" value="ECO:0007669"/>
    <property type="project" value="InterPro"/>
</dbReference>
<organism evidence="19 20">
    <name type="scientific">Paucidesulfovibrio gracilis DSM 16080</name>
    <dbReference type="NCBI Taxonomy" id="1121449"/>
    <lineage>
        <taxon>Bacteria</taxon>
        <taxon>Pseudomonadati</taxon>
        <taxon>Thermodesulfobacteriota</taxon>
        <taxon>Desulfovibrionia</taxon>
        <taxon>Desulfovibrionales</taxon>
        <taxon>Desulfovibrionaceae</taxon>
        <taxon>Paucidesulfovibrio</taxon>
    </lineage>
</organism>
<evidence type="ECO:0000256" key="13">
    <source>
        <dbReference type="ARBA" id="ARBA00064003"/>
    </source>
</evidence>
<evidence type="ECO:0000256" key="15">
    <source>
        <dbReference type="SAM" id="Coils"/>
    </source>
</evidence>
<evidence type="ECO:0000256" key="2">
    <source>
        <dbReference type="ARBA" id="ARBA00004370"/>
    </source>
</evidence>
<dbReference type="SUPFAM" id="SSF55874">
    <property type="entry name" value="ATPase domain of HSP90 chaperone/DNA topoisomerase II/histidine kinase"/>
    <property type="match status" value="1"/>
</dbReference>
<dbReference type="SUPFAM" id="SSF47384">
    <property type="entry name" value="Homodimeric domain of signal transducing histidine kinase"/>
    <property type="match status" value="1"/>
</dbReference>
<comment type="catalytic activity">
    <reaction evidence="1">
        <text>ATP + protein L-histidine = ADP + protein N-phospho-L-histidine.</text>
        <dbReference type="EC" id="2.7.13.3"/>
    </reaction>
</comment>
<dbReference type="Pfam" id="PF02518">
    <property type="entry name" value="HATPase_c"/>
    <property type="match status" value="1"/>
</dbReference>
<dbReference type="Gene3D" id="3.30.450.350">
    <property type="entry name" value="CHASE domain"/>
    <property type="match status" value="1"/>
</dbReference>
<keyword evidence="11" id="KW-0902">Two-component regulatory system</keyword>
<dbReference type="EMBL" id="FUYC01000005">
    <property type="protein sequence ID" value="SKA81992.1"/>
    <property type="molecule type" value="Genomic_DNA"/>
</dbReference>
<dbReference type="InterPro" id="IPR003661">
    <property type="entry name" value="HisK_dim/P_dom"/>
</dbReference>
<dbReference type="STRING" id="1121449.SAMN02745704_01484"/>
<dbReference type="GO" id="GO:0016020">
    <property type="term" value="C:membrane"/>
    <property type="evidence" value="ECO:0007669"/>
    <property type="project" value="UniProtKB-SubCell"/>
</dbReference>
<feature type="transmembrane region" description="Helical" evidence="16">
    <location>
        <begin position="273"/>
        <end position="293"/>
    </location>
</feature>
<dbReference type="EC" id="2.7.13.3" evidence="3"/>
<name>A0A1T4WXA1_9BACT</name>
<evidence type="ECO:0000256" key="10">
    <source>
        <dbReference type="ARBA" id="ARBA00022989"/>
    </source>
</evidence>
<dbReference type="PANTHER" id="PTHR43047:SF78">
    <property type="entry name" value="SENSORY_REGULATORY PROTEIN RPFC"/>
    <property type="match status" value="1"/>
</dbReference>
<reference evidence="19 20" key="1">
    <citation type="submission" date="2017-02" db="EMBL/GenBank/DDBJ databases">
        <authorList>
            <person name="Peterson S.W."/>
        </authorList>
    </citation>
    <scope>NUCLEOTIDE SEQUENCE [LARGE SCALE GENOMIC DNA]</scope>
    <source>
        <strain evidence="19 20">DSM 16080</strain>
    </source>
</reference>
<dbReference type="InterPro" id="IPR003594">
    <property type="entry name" value="HATPase_dom"/>
</dbReference>
<dbReference type="Gene3D" id="1.10.287.130">
    <property type="match status" value="1"/>
</dbReference>
<dbReference type="CDD" id="cd00082">
    <property type="entry name" value="HisKA"/>
    <property type="match status" value="1"/>
</dbReference>
<feature type="domain" description="Histidine kinase" evidence="17">
    <location>
        <begin position="351"/>
        <end position="573"/>
    </location>
</feature>
<dbReference type="PRINTS" id="PR00344">
    <property type="entry name" value="BCTRLSENSOR"/>
</dbReference>
<dbReference type="InterPro" id="IPR005467">
    <property type="entry name" value="His_kinase_dom"/>
</dbReference>
<keyword evidence="10 16" id="KW-1133">Transmembrane helix</keyword>
<evidence type="ECO:0000256" key="9">
    <source>
        <dbReference type="ARBA" id="ARBA00022840"/>
    </source>
</evidence>
<keyword evidence="9" id="KW-0067">ATP-binding</keyword>
<sequence>MESGAIGSRRKTGLLRSPRRKAAVAALVVAALVGTLLHGLEQRYRGYLLEQNRAEVREQLDRYSIALANAVNRRLSLLQGLKVFTETAVQRGEAMRILEESFNLFASGLHSSASGVRNFIVAPGGVNTFVYPLERNRKAVGHNLLEDKRPQVRKDVRRAMETGHVALSGPYELRQGGLGLVARIAVFDGATFWGLATMVVDVPPVFREAGIASDMDQMHLALVDVGGNVFYGRPEVLESDPETVDVLLPEGVWHLAMVPKDGWRSLISLSIRAFRTLAVLVLFLSGVVAYLLAYRQSTLQRDVGRRTEELGRTVERLHAENSRRRKVEHALERAKTAAEQANQTKSEFLARMSHEIRTPLNGVMGMQQLLQTTDLNPEQAEYVDHAQRAAKRLMTLLNDILDLSRVEAGRLELADQVFQPREVLQQVEHLFAPACREKGVALVLRADRALPQFLRGDALRLQQICNNLLSNAVKFTDAGSVEVDVGRLPGPSSDKIRMLFCVADTGRGIEESALDTLFNPFVQSRPGDAAVGRGAGLGLSIVRRLVEAMGGGVSVTSEVGQGTCFCFSLPVSLVREEERKEASPS</sequence>
<evidence type="ECO:0000256" key="7">
    <source>
        <dbReference type="ARBA" id="ARBA00022741"/>
    </source>
</evidence>
<accession>A0A1T4WXA1</accession>
<dbReference type="SMART" id="SM00388">
    <property type="entry name" value="HisKA"/>
    <property type="match status" value="1"/>
</dbReference>
<dbReference type="Proteomes" id="UP000190027">
    <property type="component" value="Unassembled WGS sequence"/>
</dbReference>
<evidence type="ECO:0000313" key="19">
    <source>
        <dbReference type="EMBL" id="SKA81992.1"/>
    </source>
</evidence>
<dbReference type="FunFam" id="1.10.287.130:FF:000002">
    <property type="entry name" value="Two-component osmosensing histidine kinase"/>
    <property type="match status" value="1"/>
</dbReference>
<keyword evidence="4" id="KW-0597">Phosphoprotein</keyword>
<keyword evidence="6 16" id="KW-0812">Transmembrane</keyword>
<feature type="domain" description="CHASE" evidence="18">
    <location>
        <begin position="129"/>
        <end position="256"/>
    </location>
</feature>
<dbReference type="Pfam" id="PF03924">
    <property type="entry name" value="CHASE"/>
    <property type="match status" value="1"/>
</dbReference>
<dbReference type="Pfam" id="PF00512">
    <property type="entry name" value="HisKA"/>
    <property type="match status" value="1"/>
</dbReference>
<keyword evidence="12 16" id="KW-0472">Membrane</keyword>
<dbReference type="InterPro" id="IPR036890">
    <property type="entry name" value="HATPase_C_sf"/>
</dbReference>
<evidence type="ECO:0000256" key="1">
    <source>
        <dbReference type="ARBA" id="ARBA00000085"/>
    </source>
</evidence>
<evidence type="ECO:0000256" key="8">
    <source>
        <dbReference type="ARBA" id="ARBA00022777"/>
    </source>
</evidence>
<keyword evidence="15" id="KW-0175">Coiled coil</keyword>
<dbReference type="CDD" id="cd16922">
    <property type="entry name" value="HATPase_EvgS-ArcB-TorS-like"/>
    <property type="match status" value="1"/>
</dbReference>
<evidence type="ECO:0000256" key="4">
    <source>
        <dbReference type="ARBA" id="ARBA00022553"/>
    </source>
</evidence>
<gene>
    <name evidence="19" type="ORF">SAMN02745704_01484</name>
</gene>
<comment type="subunit">
    <text evidence="13">At low DSF concentrations, interacts with RpfF.</text>
</comment>